<feature type="non-terminal residue" evidence="3">
    <location>
        <position position="215"/>
    </location>
</feature>
<dbReference type="InterPro" id="IPR050256">
    <property type="entry name" value="Glycosyltransferase_2"/>
</dbReference>
<dbReference type="CDD" id="cd04179">
    <property type="entry name" value="DPM_DPG-synthase_like"/>
    <property type="match status" value="1"/>
</dbReference>
<dbReference type="AlphaFoldDB" id="A0A382WD29"/>
<name>A0A382WD29_9ZZZZ</name>
<dbReference type="Pfam" id="PF00535">
    <property type="entry name" value="Glycos_transf_2"/>
    <property type="match status" value="1"/>
</dbReference>
<dbReference type="InterPro" id="IPR029044">
    <property type="entry name" value="Nucleotide-diphossugar_trans"/>
</dbReference>
<organism evidence="3">
    <name type="scientific">marine metagenome</name>
    <dbReference type="NCBI Taxonomy" id="408172"/>
    <lineage>
        <taxon>unclassified sequences</taxon>
        <taxon>metagenomes</taxon>
        <taxon>ecological metagenomes</taxon>
    </lineage>
</organism>
<feature type="transmembrane region" description="Helical" evidence="1">
    <location>
        <begin position="7"/>
        <end position="32"/>
    </location>
</feature>
<dbReference type="PANTHER" id="PTHR48090:SF7">
    <property type="entry name" value="RFBJ PROTEIN"/>
    <property type="match status" value="1"/>
</dbReference>
<sequence>MKKFFFVLAMTFGILLIANIAWIGVNIYMFLIHGIESVVTGETLIENIYLSLYLRWILLCDGIWIVACLCFGLGRKSYKTDPKLHYLQYSHIADPKICLIIPTFNEESSIEQVVKNFINQKFVNNVIVIDNNSSDKTIEIAEKAGAKIITKSENRGYSHSLVLGFKEALKTDCNIVAATEADGTFNAYDLDKMVPYLDNCDMIIGTRQNQVITEK</sequence>
<dbReference type="PANTHER" id="PTHR48090">
    <property type="entry name" value="UNDECAPRENYL-PHOSPHATE 4-DEOXY-4-FORMAMIDO-L-ARABINOSE TRANSFERASE-RELATED"/>
    <property type="match status" value="1"/>
</dbReference>
<keyword evidence="1" id="KW-0812">Transmembrane</keyword>
<keyword evidence="1" id="KW-1133">Transmembrane helix</keyword>
<dbReference type="Gene3D" id="3.90.550.10">
    <property type="entry name" value="Spore Coat Polysaccharide Biosynthesis Protein SpsA, Chain A"/>
    <property type="match status" value="1"/>
</dbReference>
<evidence type="ECO:0000313" key="3">
    <source>
        <dbReference type="EMBL" id="SVD56693.1"/>
    </source>
</evidence>
<reference evidence="3" key="1">
    <citation type="submission" date="2018-05" db="EMBL/GenBank/DDBJ databases">
        <authorList>
            <person name="Lanie J.A."/>
            <person name="Ng W.-L."/>
            <person name="Kazmierczak K.M."/>
            <person name="Andrzejewski T.M."/>
            <person name="Davidsen T.M."/>
            <person name="Wayne K.J."/>
            <person name="Tettelin H."/>
            <person name="Glass J.I."/>
            <person name="Rusch D."/>
            <person name="Podicherti R."/>
            <person name="Tsui H.-C.T."/>
            <person name="Winkler M.E."/>
        </authorList>
    </citation>
    <scope>NUCLEOTIDE SEQUENCE</scope>
</reference>
<dbReference type="EMBL" id="UINC01158900">
    <property type="protein sequence ID" value="SVD56693.1"/>
    <property type="molecule type" value="Genomic_DNA"/>
</dbReference>
<proteinExistence type="predicted"/>
<dbReference type="SUPFAM" id="SSF53448">
    <property type="entry name" value="Nucleotide-diphospho-sugar transferases"/>
    <property type="match status" value="1"/>
</dbReference>
<feature type="transmembrane region" description="Helical" evidence="1">
    <location>
        <begin position="52"/>
        <end position="74"/>
    </location>
</feature>
<accession>A0A382WD29</accession>
<keyword evidence="1" id="KW-0472">Membrane</keyword>
<evidence type="ECO:0000256" key="1">
    <source>
        <dbReference type="SAM" id="Phobius"/>
    </source>
</evidence>
<feature type="domain" description="Glycosyltransferase 2-like" evidence="2">
    <location>
        <begin position="99"/>
        <end position="208"/>
    </location>
</feature>
<protein>
    <recommendedName>
        <fullName evidence="2">Glycosyltransferase 2-like domain-containing protein</fullName>
    </recommendedName>
</protein>
<evidence type="ECO:0000259" key="2">
    <source>
        <dbReference type="Pfam" id="PF00535"/>
    </source>
</evidence>
<dbReference type="InterPro" id="IPR001173">
    <property type="entry name" value="Glyco_trans_2-like"/>
</dbReference>
<gene>
    <name evidence="3" type="ORF">METZ01_LOCUS409547</name>
</gene>